<keyword evidence="2" id="KW-0732">Signal</keyword>
<feature type="region of interest" description="Disordered" evidence="1">
    <location>
        <begin position="41"/>
        <end position="144"/>
    </location>
</feature>
<dbReference type="PANTHER" id="PTHR38589">
    <property type="entry name" value="BLR0621 PROTEIN"/>
    <property type="match status" value="1"/>
</dbReference>
<accession>A0AA41X7A9</accession>
<dbReference type="AlphaFoldDB" id="A0AA41X7A9"/>
<proteinExistence type="predicted"/>
<feature type="chain" id="PRO_5041293138" description="YkuD domain-containing protein" evidence="2">
    <location>
        <begin position="25"/>
        <end position="347"/>
    </location>
</feature>
<evidence type="ECO:0008006" key="5">
    <source>
        <dbReference type="Google" id="ProtNLM"/>
    </source>
</evidence>
<dbReference type="PANTHER" id="PTHR38589:SF1">
    <property type="entry name" value="BLR0621 PROTEIN"/>
    <property type="match status" value="1"/>
</dbReference>
<gene>
    <name evidence="3" type="ORF">NK662_16595</name>
</gene>
<reference evidence="3" key="1">
    <citation type="submission" date="2022-07" db="EMBL/GenBank/DDBJ databases">
        <authorList>
            <person name="Li W.-J."/>
            <person name="Deng Q.-Q."/>
        </authorList>
    </citation>
    <scope>NUCLEOTIDE SEQUENCE</scope>
    <source>
        <strain evidence="3">SYSU M60031</strain>
    </source>
</reference>
<comment type="caution">
    <text evidence="3">The sequence shown here is derived from an EMBL/GenBank/DDBJ whole genome shotgun (WGS) entry which is preliminary data.</text>
</comment>
<evidence type="ECO:0000256" key="2">
    <source>
        <dbReference type="SAM" id="SignalP"/>
    </source>
</evidence>
<evidence type="ECO:0000313" key="4">
    <source>
        <dbReference type="Proteomes" id="UP001156102"/>
    </source>
</evidence>
<dbReference type="Proteomes" id="UP001156102">
    <property type="component" value="Unassembled WGS sequence"/>
</dbReference>
<feature type="compositionally biased region" description="Basic and acidic residues" evidence="1">
    <location>
        <begin position="57"/>
        <end position="69"/>
    </location>
</feature>
<evidence type="ECO:0000313" key="3">
    <source>
        <dbReference type="EMBL" id="MCP8970142.1"/>
    </source>
</evidence>
<name>A0AA41X7A9_9BACI</name>
<feature type="compositionally biased region" description="Basic and acidic residues" evidence="1">
    <location>
        <begin position="92"/>
        <end position="101"/>
    </location>
</feature>
<organism evidence="3 4">
    <name type="scientific">Ectobacillus ponti</name>
    <dbReference type="NCBI Taxonomy" id="2961894"/>
    <lineage>
        <taxon>Bacteria</taxon>
        <taxon>Bacillati</taxon>
        <taxon>Bacillota</taxon>
        <taxon>Bacilli</taxon>
        <taxon>Bacillales</taxon>
        <taxon>Bacillaceae</taxon>
        <taxon>Ectobacillus</taxon>
    </lineage>
</organism>
<dbReference type="RefSeq" id="WP_254760059.1">
    <property type="nucleotide sequence ID" value="NZ_JANCLT010000009.1"/>
</dbReference>
<protein>
    <recommendedName>
        <fullName evidence="5">YkuD domain-containing protein</fullName>
    </recommendedName>
</protein>
<dbReference type="EMBL" id="JANCLT010000009">
    <property type="protein sequence ID" value="MCP8970142.1"/>
    <property type="molecule type" value="Genomic_DNA"/>
</dbReference>
<feature type="compositionally biased region" description="Low complexity" evidence="1">
    <location>
        <begin position="117"/>
        <end position="144"/>
    </location>
</feature>
<sequence length="347" mass="37287">MKNRKKTILIAGLAVLSLAGGGFAMYNSGQGKAQQGAKLAVAEAKQLQTDETAEQQKVAEQKKQEELKQQEAQAAEQKKQEELKQQEAQAAEQKKQEELKQQEAQAAEQKKQEELKAQTSQARTQPAPSPAAATPAAPAPAAAPARAATVADTLKTVSSNSQLILVTSNGYGTSQATIQTFERDGQGQWRAVHHVSGYIGKYGFAQVMSEGGMKSPRGKYSIGTAFGRSGNPGTKLPFRAITPDDVWVDDSNSPLYNTWQKASQNNGRWNSAEKMDIPQYTYGFVINYNTDARTPGKGSAIFFHVSSGYTAGCTGTSQGNVVSILKWLDPAKNPVIIQSPTGELGSY</sequence>
<keyword evidence="4" id="KW-1185">Reference proteome</keyword>
<feature type="compositionally biased region" description="Basic and acidic residues" evidence="1">
    <location>
        <begin position="76"/>
        <end position="85"/>
    </location>
</feature>
<feature type="signal peptide" evidence="2">
    <location>
        <begin position="1"/>
        <end position="24"/>
    </location>
</feature>
<evidence type="ECO:0000256" key="1">
    <source>
        <dbReference type="SAM" id="MobiDB-lite"/>
    </source>
</evidence>